<sequence>MYDAIVFFDLDGTLFDNDKHVLPASIDAIKQMAQQNILSVVSTGRNIFEIQYVLDETGINSVVSANGSYVQYQGKKLHAEEIDPDLIATFTDYANQQGDAVAYFNNRGFRLSEENDLTRPNFKLLRLDAKVEPDFYRKEPINFMNVFNTNKEDQYTAAFKDQLSLVRNNPRCLDTMKAGVSKKTGIEILLSAAKLENIPTYAFGDQLNDLQMFDVVDNPIAMANGHKLAKEKASFVTTSNVTDGIVHGLKHYNLIK</sequence>
<dbReference type="AlphaFoldDB" id="A0A0R2B3K6"/>
<dbReference type="GO" id="GO:0005829">
    <property type="term" value="C:cytosol"/>
    <property type="evidence" value="ECO:0007669"/>
    <property type="project" value="TreeGrafter"/>
</dbReference>
<accession>A0A0R2B3K6</accession>
<dbReference type="PANTHER" id="PTHR10000:SF25">
    <property type="entry name" value="PHOSPHATASE YKRA-RELATED"/>
    <property type="match status" value="1"/>
</dbReference>
<dbReference type="Proteomes" id="UP000051845">
    <property type="component" value="Unassembled WGS sequence"/>
</dbReference>
<dbReference type="InterPro" id="IPR036412">
    <property type="entry name" value="HAD-like_sf"/>
</dbReference>
<dbReference type="Gene3D" id="3.40.50.1000">
    <property type="entry name" value="HAD superfamily/HAD-like"/>
    <property type="match status" value="1"/>
</dbReference>
<gene>
    <name evidence="1" type="ORF">FC82_GL000304</name>
</gene>
<proteinExistence type="predicted"/>
<dbReference type="RefSeq" id="WP_056997277.1">
    <property type="nucleotide sequence ID" value="NZ_AYYR01000094.1"/>
</dbReference>
<reference evidence="1 2" key="1">
    <citation type="journal article" date="2015" name="Genome Announc.">
        <title>Expanding the biotechnology potential of lactobacilli through comparative genomics of 213 strains and associated genera.</title>
        <authorList>
            <person name="Sun Z."/>
            <person name="Harris H.M."/>
            <person name="McCann A."/>
            <person name="Guo C."/>
            <person name="Argimon S."/>
            <person name="Zhang W."/>
            <person name="Yang X."/>
            <person name="Jeffery I.B."/>
            <person name="Cooney J.C."/>
            <person name="Kagawa T.F."/>
            <person name="Liu W."/>
            <person name="Song Y."/>
            <person name="Salvetti E."/>
            <person name="Wrobel A."/>
            <person name="Rasinkangas P."/>
            <person name="Parkhill J."/>
            <person name="Rea M.C."/>
            <person name="O'Sullivan O."/>
            <person name="Ritari J."/>
            <person name="Douillard F.P."/>
            <person name="Paul Ross R."/>
            <person name="Yang R."/>
            <person name="Briner A.E."/>
            <person name="Felis G.E."/>
            <person name="de Vos W.M."/>
            <person name="Barrangou R."/>
            <person name="Klaenhammer T.R."/>
            <person name="Caufield P.W."/>
            <person name="Cui Y."/>
            <person name="Zhang H."/>
            <person name="O'Toole P.W."/>
        </authorList>
    </citation>
    <scope>NUCLEOTIDE SEQUENCE [LARGE SCALE GENOMIC DNA]</scope>
    <source>
        <strain evidence="1 2">DSM 20515</strain>
    </source>
</reference>
<name>A0A0R2B3K6_SECCO</name>
<dbReference type="NCBIfam" id="TIGR01484">
    <property type="entry name" value="HAD-SF-IIB"/>
    <property type="match status" value="1"/>
</dbReference>
<dbReference type="PATRIC" id="fig|1423733.4.peg.327"/>
<dbReference type="Pfam" id="PF08282">
    <property type="entry name" value="Hydrolase_3"/>
    <property type="match status" value="1"/>
</dbReference>
<dbReference type="NCBIfam" id="TIGR00099">
    <property type="entry name" value="Cof-subfamily"/>
    <property type="match status" value="1"/>
</dbReference>
<dbReference type="SFLD" id="SFLDG01140">
    <property type="entry name" value="C2.B:_Phosphomannomutase_and_P"/>
    <property type="match status" value="1"/>
</dbReference>
<dbReference type="InterPro" id="IPR000150">
    <property type="entry name" value="Cof"/>
</dbReference>
<dbReference type="InterPro" id="IPR006379">
    <property type="entry name" value="HAD-SF_hydro_IIB"/>
</dbReference>
<dbReference type="GO" id="GO:0000287">
    <property type="term" value="F:magnesium ion binding"/>
    <property type="evidence" value="ECO:0007669"/>
    <property type="project" value="TreeGrafter"/>
</dbReference>
<evidence type="ECO:0000313" key="1">
    <source>
        <dbReference type="EMBL" id="KRM74142.1"/>
    </source>
</evidence>
<organism evidence="1 2">
    <name type="scientific">Secundilactobacillus collinoides DSM 20515 = JCM 1123</name>
    <dbReference type="NCBI Taxonomy" id="1423733"/>
    <lineage>
        <taxon>Bacteria</taxon>
        <taxon>Bacillati</taxon>
        <taxon>Bacillota</taxon>
        <taxon>Bacilli</taxon>
        <taxon>Lactobacillales</taxon>
        <taxon>Lactobacillaceae</taxon>
        <taxon>Secundilactobacillus</taxon>
    </lineage>
</organism>
<dbReference type="STRING" id="33960.TY91_11095"/>
<dbReference type="PANTHER" id="PTHR10000">
    <property type="entry name" value="PHOSPHOSERINE PHOSPHATASE"/>
    <property type="match status" value="1"/>
</dbReference>
<protein>
    <submittedName>
        <fullName evidence="1">Cof family hydrolase</fullName>
    </submittedName>
</protein>
<dbReference type="EMBL" id="AYYR01000094">
    <property type="protein sequence ID" value="KRM74142.1"/>
    <property type="molecule type" value="Genomic_DNA"/>
</dbReference>
<dbReference type="InterPro" id="IPR023214">
    <property type="entry name" value="HAD_sf"/>
</dbReference>
<dbReference type="SUPFAM" id="SSF56784">
    <property type="entry name" value="HAD-like"/>
    <property type="match status" value="1"/>
</dbReference>
<evidence type="ECO:0000313" key="2">
    <source>
        <dbReference type="Proteomes" id="UP000051845"/>
    </source>
</evidence>
<keyword evidence="1" id="KW-0378">Hydrolase</keyword>
<comment type="caution">
    <text evidence="1">The sequence shown here is derived from an EMBL/GenBank/DDBJ whole genome shotgun (WGS) entry which is preliminary data.</text>
</comment>
<dbReference type="PROSITE" id="PS01229">
    <property type="entry name" value="COF_2"/>
    <property type="match status" value="1"/>
</dbReference>
<dbReference type="SFLD" id="SFLDS00003">
    <property type="entry name" value="Haloacid_Dehalogenase"/>
    <property type="match status" value="1"/>
</dbReference>
<dbReference type="GO" id="GO:0016791">
    <property type="term" value="F:phosphatase activity"/>
    <property type="evidence" value="ECO:0007669"/>
    <property type="project" value="TreeGrafter"/>
</dbReference>
<dbReference type="Gene3D" id="3.30.1240.10">
    <property type="match status" value="1"/>
</dbReference>